<proteinExistence type="inferred from homology"/>
<dbReference type="HOGENOM" id="CLU_103794_1_0_1"/>
<keyword evidence="3 6" id="KW-1133">Transmembrane helix</keyword>
<dbReference type="InterPro" id="IPR059010">
    <property type="entry name" value="TMEM179-179B"/>
</dbReference>
<reference evidence="7" key="2">
    <citation type="submission" date="2015-02" db="UniProtKB">
        <authorList>
            <consortium name="EnsemblMetazoa"/>
        </authorList>
    </citation>
    <scope>IDENTIFICATION</scope>
</reference>
<feature type="transmembrane region" description="Helical" evidence="6">
    <location>
        <begin position="12"/>
        <end position="31"/>
    </location>
</feature>
<dbReference type="PhylomeDB" id="T1JIJ6"/>
<evidence type="ECO:0000256" key="4">
    <source>
        <dbReference type="ARBA" id="ARBA00023136"/>
    </source>
</evidence>
<keyword evidence="2 6" id="KW-0812">Transmembrane</keyword>
<organism evidence="7 8">
    <name type="scientific">Strigamia maritima</name>
    <name type="common">European centipede</name>
    <name type="synonym">Geophilus maritimus</name>
    <dbReference type="NCBI Taxonomy" id="126957"/>
    <lineage>
        <taxon>Eukaryota</taxon>
        <taxon>Metazoa</taxon>
        <taxon>Ecdysozoa</taxon>
        <taxon>Arthropoda</taxon>
        <taxon>Myriapoda</taxon>
        <taxon>Chilopoda</taxon>
        <taxon>Pleurostigmophora</taxon>
        <taxon>Geophilomorpha</taxon>
        <taxon>Linotaeniidae</taxon>
        <taxon>Strigamia</taxon>
    </lineage>
</organism>
<dbReference type="PANTHER" id="PTHR31872">
    <property type="entry name" value="TRANSMEMBRANE PROTEIN 179"/>
    <property type="match status" value="1"/>
</dbReference>
<name>T1JIJ6_STRMM</name>
<keyword evidence="8" id="KW-1185">Reference proteome</keyword>
<feature type="transmembrane region" description="Helical" evidence="6">
    <location>
        <begin position="165"/>
        <end position="183"/>
    </location>
</feature>
<dbReference type="AlphaFoldDB" id="T1JIJ6"/>
<evidence type="ECO:0000256" key="3">
    <source>
        <dbReference type="ARBA" id="ARBA00022989"/>
    </source>
</evidence>
<reference evidence="8" key="1">
    <citation type="submission" date="2011-05" db="EMBL/GenBank/DDBJ databases">
        <authorList>
            <person name="Richards S.R."/>
            <person name="Qu J."/>
            <person name="Jiang H."/>
            <person name="Jhangiani S.N."/>
            <person name="Agravi P."/>
            <person name="Goodspeed R."/>
            <person name="Gross S."/>
            <person name="Mandapat C."/>
            <person name="Jackson L."/>
            <person name="Mathew T."/>
            <person name="Pu L."/>
            <person name="Thornton R."/>
            <person name="Saada N."/>
            <person name="Wilczek-Boney K.B."/>
            <person name="Lee S."/>
            <person name="Kovar C."/>
            <person name="Wu Y."/>
            <person name="Scherer S.E."/>
            <person name="Worley K.C."/>
            <person name="Muzny D.M."/>
            <person name="Gibbs R."/>
        </authorList>
    </citation>
    <scope>NUCLEOTIDE SEQUENCE</scope>
    <source>
        <strain evidence="8">Brora</strain>
    </source>
</reference>
<dbReference type="Proteomes" id="UP000014500">
    <property type="component" value="Unassembled WGS sequence"/>
</dbReference>
<dbReference type="eggNOG" id="ENOG502QW4U">
    <property type="taxonomic scope" value="Eukaryota"/>
</dbReference>
<dbReference type="EnsemblMetazoa" id="SMAR013677-RA">
    <property type="protein sequence ID" value="SMAR013677-PA"/>
    <property type="gene ID" value="SMAR013677"/>
</dbReference>
<evidence type="ECO:0000256" key="1">
    <source>
        <dbReference type="ARBA" id="ARBA00004141"/>
    </source>
</evidence>
<dbReference type="InterPro" id="IPR029673">
    <property type="entry name" value="TMEM179"/>
</dbReference>
<dbReference type="STRING" id="126957.T1JIJ6"/>
<evidence type="ECO:0000256" key="5">
    <source>
        <dbReference type="ARBA" id="ARBA00093776"/>
    </source>
</evidence>
<dbReference type="OMA" id="DEFRGHC"/>
<evidence type="ECO:0008006" key="9">
    <source>
        <dbReference type="Google" id="ProtNLM"/>
    </source>
</evidence>
<evidence type="ECO:0000256" key="2">
    <source>
        <dbReference type="ARBA" id="ARBA00022692"/>
    </source>
</evidence>
<feature type="transmembrane region" description="Helical" evidence="6">
    <location>
        <begin position="95"/>
        <end position="119"/>
    </location>
</feature>
<accession>T1JIJ6</accession>
<dbReference type="Pfam" id="PF26158">
    <property type="entry name" value="Claudin_TMEM179-179B"/>
    <property type="match status" value="1"/>
</dbReference>
<dbReference type="PANTHER" id="PTHR31872:SF4">
    <property type="entry name" value="TRANSMEMBRANE PROTEIN 179"/>
    <property type="match status" value="1"/>
</dbReference>
<keyword evidence="4 6" id="KW-0472">Membrane</keyword>
<comment type="similarity">
    <text evidence="5">Belongs to the TMEM179 family.</text>
</comment>
<feature type="transmembrane region" description="Helical" evidence="6">
    <location>
        <begin position="58"/>
        <end position="83"/>
    </location>
</feature>
<protein>
    <recommendedName>
        <fullName evidence="9">Transmembrane protein 179</fullName>
    </recommendedName>
</protein>
<evidence type="ECO:0000313" key="7">
    <source>
        <dbReference type="EnsemblMetazoa" id="SMAR013677-PA"/>
    </source>
</evidence>
<evidence type="ECO:0000256" key="6">
    <source>
        <dbReference type="SAM" id="Phobius"/>
    </source>
</evidence>
<evidence type="ECO:0000313" key="8">
    <source>
        <dbReference type="Proteomes" id="UP000014500"/>
    </source>
</evidence>
<sequence length="217" mass="24242">MANYLLLSQLIVYVFIFALSLCLSVPVSIHLNNFRGHCLLFSSGNWSNKGQLMVEWSSSFYCSYVIFVGGILLISSLIQIYRLSIFLYKGVDSSFLSAFIDTITSTLLSIMSLAAAIFITLGFKAWCDAITTRYISCKDASSSDMDEKANIIIPGFYIQIGTAQFAAWSAWVCSVALAVFSFLKICQYHQRANIVASMAKERQRLVRDPYDKSHPIA</sequence>
<comment type="subcellular location">
    <subcellularLocation>
        <location evidence="1">Membrane</location>
        <topology evidence="1">Multi-pass membrane protein</topology>
    </subcellularLocation>
</comment>
<dbReference type="EMBL" id="JH431575">
    <property type="status" value="NOT_ANNOTATED_CDS"/>
    <property type="molecule type" value="Genomic_DNA"/>
</dbReference>